<comment type="subcellular location">
    <subcellularLocation>
        <location evidence="1">Cell membrane</location>
        <topology evidence="1">Multi-pass membrane protein</topology>
    </subcellularLocation>
</comment>
<accession>A0A0F6TMB8</accession>
<evidence type="ECO:0000256" key="22">
    <source>
        <dbReference type="SAM" id="Phobius"/>
    </source>
</evidence>
<evidence type="ECO:0000256" key="16">
    <source>
        <dbReference type="ARBA" id="ARBA00060527"/>
    </source>
</evidence>
<feature type="transmembrane region" description="Helical" evidence="22">
    <location>
        <begin position="59"/>
        <end position="77"/>
    </location>
</feature>
<dbReference type="GO" id="GO:0015990">
    <property type="term" value="P:electron transport coupled proton transport"/>
    <property type="evidence" value="ECO:0007669"/>
    <property type="project" value="TreeGrafter"/>
</dbReference>
<evidence type="ECO:0000256" key="11">
    <source>
        <dbReference type="ARBA" id="ARBA00023002"/>
    </source>
</evidence>
<evidence type="ECO:0000313" key="24">
    <source>
        <dbReference type="EMBL" id="AKE49362.1"/>
    </source>
</evidence>
<evidence type="ECO:0000256" key="19">
    <source>
        <dbReference type="ARBA" id="ARBA00068903"/>
    </source>
</evidence>
<feature type="transmembrane region" description="Helical" evidence="22">
    <location>
        <begin position="259"/>
        <end position="286"/>
    </location>
</feature>
<keyword evidence="9" id="KW-0249">Electron transport</keyword>
<evidence type="ECO:0000256" key="1">
    <source>
        <dbReference type="ARBA" id="ARBA00004651"/>
    </source>
</evidence>
<dbReference type="InterPro" id="IPR036927">
    <property type="entry name" value="Cyt_c_oxase-like_su1_sf"/>
</dbReference>
<dbReference type="PANTHER" id="PTHR10422">
    <property type="entry name" value="CYTOCHROME C OXIDASE SUBUNIT 1"/>
    <property type="match status" value="1"/>
</dbReference>
<keyword evidence="6" id="KW-0679">Respiratory chain</keyword>
<evidence type="ECO:0000256" key="5">
    <source>
        <dbReference type="ARBA" id="ARBA00022617"/>
    </source>
</evidence>
<dbReference type="AlphaFoldDB" id="A0A0F6TMB8"/>
<evidence type="ECO:0000256" key="17">
    <source>
        <dbReference type="ARBA" id="ARBA00062246"/>
    </source>
</evidence>
<dbReference type="InterPro" id="IPR000883">
    <property type="entry name" value="Cyt_C_Oxase_1"/>
</dbReference>
<evidence type="ECO:0000256" key="4">
    <source>
        <dbReference type="ARBA" id="ARBA00022475"/>
    </source>
</evidence>
<dbReference type="GO" id="GO:0022904">
    <property type="term" value="P:respiratory electron transport chain"/>
    <property type="evidence" value="ECO:0007669"/>
    <property type="project" value="TreeGrafter"/>
</dbReference>
<evidence type="ECO:0000256" key="7">
    <source>
        <dbReference type="ARBA" id="ARBA00022692"/>
    </source>
</evidence>
<dbReference type="GO" id="GO:0020037">
    <property type="term" value="F:heme binding"/>
    <property type="evidence" value="ECO:0007669"/>
    <property type="project" value="InterPro"/>
</dbReference>
<sequence length="469" mass="53059">MENTMKYQSQKIALAYIAVALALFATQVTMGLIIGYIYVQPNFLSEILPFSVGRMVHTNALVVWLLCGFFGAAYFLIPEEAEREIHSPFLAYLQLFILVVGTAGAVLTYLWNPWAGNYFVGTQGREFLEQPTWVKVGIVVAALIFLYNVSMTVLKGRKTTISTILLIGLWGLALLFLFAFYNPANLGLDKQYWWYVIHLWVEGVWELIMASILGFLMLKLTGVDREVVEKWLYVIVATALFSGILGTGHHYFWIGMPAYWQWIGSIFSSFEVVPFFAMMAFAFVMVWKGRRDHPNKAALLWSLGCAVLAFFGAGIWGFLHTLHGVNYYTHGTQVTAAHGHLAFYGAYVCLNLALFSYAMPILRRRDPYNQVLNMASFWLMSGGMLFMTFALTFAGTVQTHLQRVLGMGYMEVQDQMALFYWMRFGSGVAVVLGAILFIYALSFPRREVVRPGPVERERLANNPDYIAAE</sequence>
<evidence type="ECO:0000256" key="6">
    <source>
        <dbReference type="ARBA" id="ARBA00022660"/>
    </source>
</evidence>
<feature type="transmembrane region" description="Helical" evidence="22">
    <location>
        <begin position="161"/>
        <end position="181"/>
    </location>
</feature>
<protein>
    <recommendedName>
        <fullName evidence="19">Nitric oxide reductase subunit B</fullName>
        <ecNumber evidence="18">1.7.2.5</ecNumber>
    </recommendedName>
    <alternativeName>
        <fullName evidence="20">NOR large subunit</fullName>
    </alternativeName>
    <alternativeName>
        <fullName evidence="21">Nitric oxide reductase cytochrome b subunit</fullName>
    </alternativeName>
</protein>
<evidence type="ECO:0000256" key="12">
    <source>
        <dbReference type="ARBA" id="ARBA00023004"/>
    </source>
</evidence>
<proteinExistence type="inferred from homology"/>
<dbReference type="GO" id="GO:0005886">
    <property type="term" value="C:plasma membrane"/>
    <property type="evidence" value="ECO:0007669"/>
    <property type="project" value="UniProtKB-SubCell"/>
</dbReference>
<evidence type="ECO:0000256" key="20">
    <source>
        <dbReference type="ARBA" id="ARBA00080844"/>
    </source>
</evidence>
<keyword evidence="10 22" id="KW-1133">Transmembrane helix</keyword>
<dbReference type="PROSITE" id="PS50855">
    <property type="entry name" value="COX1"/>
    <property type="match status" value="1"/>
</dbReference>
<evidence type="ECO:0000256" key="13">
    <source>
        <dbReference type="ARBA" id="ARBA00023136"/>
    </source>
</evidence>
<dbReference type="EMBL" id="KP881607">
    <property type="protein sequence ID" value="AKE49362.1"/>
    <property type="molecule type" value="Genomic_DNA"/>
</dbReference>
<comment type="function">
    <text evidence="15">Component of the anaerobic respiratory chain that transforms nitrate to dinitrogen (denitrification). NorB is the catalytic subunit of the enzyme complex. Shows proton pump activity across the membrane in denitrifying bacterial cells. The mononitrogen reduction is probably coupled to electron transport phosphorylation.</text>
</comment>
<feature type="domain" description="Cytochrome oxidase subunit I profile" evidence="23">
    <location>
        <begin position="232"/>
        <end position="441"/>
    </location>
</feature>
<evidence type="ECO:0000256" key="15">
    <source>
        <dbReference type="ARBA" id="ARBA00057596"/>
    </source>
</evidence>
<evidence type="ECO:0000256" key="14">
    <source>
        <dbReference type="ARBA" id="ARBA00052696"/>
    </source>
</evidence>
<comment type="subunit">
    <text evidence="17">Heterodimer of cytochromes b (large subunit) and c (small subunit).</text>
</comment>
<comment type="similarity">
    <text evidence="2">Belongs to the heme-copper respiratory oxidase family.</text>
</comment>
<evidence type="ECO:0000256" key="9">
    <source>
        <dbReference type="ARBA" id="ARBA00022982"/>
    </source>
</evidence>
<evidence type="ECO:0000259" key="23">
    <source>
        <dbReference type="PROSITE" id="PS50855"/>
    </source>
</evidence>
<feature type="transmembrane region" description="Helical" evidence="22">
    <location>
        <begin position="193"/>
        <end position="218"/>
    </location>
</feature>
<keyword evidence="12" id="KW-0408">Iron</keyword>
<dbReference type="Gene3D" id="1.20.210.10">
    <property type="entry name" value="Cytochrome c oxidase-like, subunit I domain"/>
    <property type="match status" value="1"/>
</dbReference>
<dbReference type="EC" id="1.7.2.5" evidence="18"/>
<keyword evidence="7 22" id="KW-0812">Transmembrane</keyword>
<keyword evidence="13 22" id="KW-0472">Membrane</keyword>
<dbReference type="GO" id="GO:0009060">
    <property type="term" value="P:aerobic respiration"/>
    <property type="evidence" value="ECO:0007669"/>
    <property type="project" value="InterPro"/>
</dbReference>
<reference evidence="24" key="1">
    <citation type="journal article" date="2015" name="Environ. Sci. Technol.">
        <title>Anaerobic arsenite oxidation by an autotrophic arsenite-oxidizing bacterium from an arsenic-contaminated paddy soil.</title>
        <authorList>
            <person name="Zhang J."/>
            <person name="Zhou W."/>
            <person name="Liu B."/>
            <person name="He J."/>
            <person name="Shen Q."/>
            <person name="Zhao F.J."/>
        </authorList>
    </citation>
    <scope>NUCLEOTIDE SEQUENCE</scope>
    <source>
        <strain evidence="24">SY</strain>
    </source>
</reference>
<evidence type="ECO:0000256" key="10">
    <source>
        <dbReference type="ARBA" id="ARBA00022989"/>
    </source>
</evidence>
<dbReference type="GO" id="GO:0046872">
    <property type="term" value="F:metal ion binding"/>
    <property type="evidence" value="ECO:0007669"/>
    <property type="project" value="UniProtKB-KW"/>
</dbReference>
<feature type="transmembrane region" description="Helical" evidence="22">
    <location>
        <begin position="132"/>
        <end position="149"/>
    </location>
</feature>
<evidence type="ECO:0000256" key="21">
    <source>
        <dbReference type="ARBA" id="ARBA00081069"/>
    </source>
</evidence>
<keyword evidence="3" id="KW-0813">Transport</keyword>
<feature type="transmembrane region" description="Helical" evidence="22">
    <location>
        <begin position="12"/>
        <end position="39"/>
    </location>
</feature>
<feature type="transmembrane region" description="Helical" evidence="22">
    <location>
        <begin position="298"/>
        <end position="319"/>
    </location>
</feature>
<feature type="transmembrane region" description="Helical" evidence="22">
    <location>
        <begin position="230"/>
        <end position="253"/>
    </location>
</feature>
<keyword evidence="11" id="KW-0560">Oxidoreductase</keyword>
<comment type="catalytic activity">
    <reaction evidence="14">
        <text>nitrous oxide + 2 Fe(III)-[cytochrome c] + H2O = 2 nitric oxide + 2 Fe(II)-[cytochrome c] + 2 H(+)</text>
        <dbReference type="Rhea" id="RHEA:30211"/>
        <dbReference type="Rhea" id="RHEA-COMP:10350"/>
        <dbReference type="Rhea" id="RHEA-COMP:14399"/>
        <dbReference type="ChEBI" id="CHEBI:15377"/>
        <dbReference type="ChEBI" id="CHEBI:15378"/>
        <dbReference type="ChEBI" id="CHEBI:16480"/>
        <dbReference type="ChEBI" id="CHEBI:17045"/>
        <dbReference type="ChEBI" id="CHEBI:29033"/>
        <dbReference type="ChEBI" id="CHEBI:29034"/>
        <dbReference type="EC" id="1.7.2.5"/>
    </reaction>
</comment>
<dbReference type="GO" id="GO:0016966">
    <property type="term" value="F:nitric oxide reductase activity"/>
    <property type="evidence" value="ECO:0007669"/>
    <property type="project" value="UniProtKB-EC"/>
</dbReference>
<keyword evidence="8" id="KW-0479">Metal-binding</keyword>
<feature type="transmembrane region" description="Helical" evidence="22">
    <location>
        <begin position="417"/>
        <end position="441"/>
    </location>
</feature>
<feature type="transmembrane region" description="Helical" evidence="22">
    <location>
        <begin position="89"/>
        <end position="112"/>
    </location>
</feature>
<organism evidence="24">
    <name type="scientific">Paracoccus sp. SY</name>
    <dbReference type="NCBI Taxonomy" id="1330255"/>
    <lineage>
        <taxon>Bacteria</taxon>
        <taxon>Pseudomonadati</taxon>
        <taxon>Pseudomonadota</taxon>
        <taxon>Alphaproteobacteria</taxon>
        <taxon>Rhodobacterales</taxon>
        <taxon>Paracoccaceae</taxon>
        <taxon>Paracoccus</taxon>
    </lineage>
</organism>
<comment type="pathway">
    <text evidence="16">Nitrogen metabolism; nitrate reduction (denitrification); dinitrogen from nitrate: step 3/4.</text>
</comment>
<dbReference type="Pfam" id="PF00115">
    <property type="entry name" value="COX1"/>
    <property type="match status" value="1"/>
</dbReference>
<evidence type="ECO:0000256" key="2">
    <source>
        <dbReference type="ARBA" id="ARBA00009578"/>
    </source>
</evidence>
<gene>
    <name evidence="24" type="primary">norB</name>
</gene>
<name>A0A0F6TMB8_9RHOB</name>
<evidence type="ECO:0000256" key="8">
    <source>
        <dbReference type="ARBA" id="ARBA00022723"/>
    </source>
</evidence>
<dbReference type="InterPro" id="IPR023616">
    <property type="entry name" value="Cyt_c_oxase-like_su1_dom"/>
</dbReference>
<evidence type="ECO:0000256" key="3">
    <source>
        <dbReference type="ARBA" id="ARBA00022448"/>
    </source>
</evidence>
<dbReference type="FunFam" id="1.20.210.10:FF:000010">
    <property type="entry name" value="Nitric oxide reductase subunit B"/>
    <property type="match status" value="1"/>
</dbReference>
<dbReference type="GO" id="GO:0004129">
    <property type="term" value="F:cytochrome-c oxidase activity"/>
    <property type="evidence" value="ECO:0007669"/>
    <property type="project" value="InterPro"/>
</dbReference>
<keyword evidence="4" id="KW-1003">Cell membrane</keyword>
<keyword evidence="5" id="KW-0349">Heme</keyword>
<feature type="transmembrane region" description="Helical" evidence="22">
    <location>
        <begin position="339"/>
        <end position="359"/>
    </location>
</feature>
<dbReference type="SUPFAM" id="SSF81442">
    <property type="entry name" value="Cytochrome c oxidase subunit I-like"/>
    <property type="match status" value="1"/>
</dbReference>
<evidence type="ECO:0000256" key="18">
    <source>
        <dbReference type="ARBA" id="ARBA00066307"/>
    </source>
</evidence>
<dbReference type="PANTHER" id="PTHR10422:SF43">
    <property type="entry name" value="NITRIC OXIDE REDUCTASE SUBUNIT B"/>
    <property type="match status" value="1"/>
</dbReference>
<feature type="transmembrane region" description="Helical" evidence="22">
    <location>
        <begin position="371"/>
        <end position="397"/>
    </location>
</feature>